<reference evidence="1" key="1">
    <citation type="submission" date="2019-11" db="EMBL/GenBank/DDBJ databases">
        <authorList>
            <person name="Feng L."/>
        </authorList>
    </citation>
    <scope>NUCLEOTIDE SEQUENCE</scope>
    <source>
        <strain evidence="1">ElimosumLFYP34</strain>
    </source>
</reference>
<name>A0A6N3FHT0_EUBLI</name>
<organism evidence="1">
    <name type="scientific">Eubacterium limosum</name>
    <dbReference type="NCBI Taxonomy" id="1736"/>
    <lineage>
        <taxon>Bacteria</taxon>
        <taxon>Bacillati</taxon>
        <taxon>Bacillota</taxon>
        <taxon>Clostridia</taxon>
        <taxon>Eubacteriales</taxon>
        <taxon>Eubacteriaceae</taxon>
        <taxon>Eubacterium</taxon>
    </lineage>
</organism>
<accession>A0A6N3FHT0</accession>
<dbReference type="EMBL" id="CACRTR010000012">
    <property type="protein sequence ID" value="VYU51615.1"/>
    <property type="molecule type" value="Genomic_DNA"/>
</dbReference>
<protein>
    <submittedName>
        <fullName evidence="1">Uncharacterized protein</fullName>
    </submittedName>
</protein>
<proteinExistence type="predicted"/>
<dbReference type="AlphaFoldDB" id="A0A6N3FHT0"/>
<evidence type="ECO:0000313" key="1">
    <source>
        <dbReference type="EMBL" id="VYU51615.1"/>
    </source>
</evidence>
<sequence length="177" mass="19088">MRIKKLLVTMSLGLVLLTSAGVPALAKDLDENTQEGSSEIFGSIASRYTVEIPAEIEMGTMQRNRDSQAPFSITARNVALPSDVKLQVRVNGDGINDEFILKSSDSKISYRLFKSAEPNDIEIATHDIFAEFSGTIGQDGDTQSGLVQVTPQDTVNSGIYAGNLNFTCAINFPTVTP</sequence>
<gene>
    <name evidence="1" type="ORF">ELLFYP34_00429</name>
</gene>